<evidence type="ECO:0000256" key="1">
    <source>
        <dbReference type="SAM" id="MobiDB-lite"/>
    </source>
</evidence>
<proteinExistence type="predicted"/>
<feature type="compositionally biased region" description="Low complexity" evidence="1">
    <location>
        <begin position="273"/>
        <end position="283"/>
    </location>
</feature>
<feature type="compositionally biased region" description="Low complexity" evidence="1">
    <location>
        <begin position="333"/>
        <end position="346"/>
    </location>
</feature>
<feature type="compositionally biased region" description="Basic and acidic residues" evidence="1">
    <location>
        <begin position="1638"/>
        <end position="1654"/>
    </location>
</feature>
<dbReference type="Proteomes" id="UP000324800">
    <property type="component" value="Unassembled WGS sequence"/>
</dbReference>
<feature type="region of interest" description="Disordered" evidence="1">
    <location>
        <begin position="108"/>
        <end position="132"/>
    </location>
</feature>
<reference evidence="2 3" key="1">
    <citation type="submission" date="2019-03" db="EMBL/GenBank/DDBJ databases">
        <title>Single cell metagenomics reveals metabolic interactions within the superorganism composed of flagellate Streblomastix strix and complex community of Bacteroidetes bacteria on its surface.</title>
        <authorList>
            <person name="Treitli S.C."/>
            <person name="Kolisko M."/>
            <person name="Husnik F."/>
            <person name="Keeling P."/>
            <person name="Hampl V."/>
        </authorList>
    </citation>
    <scope>NUCLEOTIDE SEQUENCE [LARGE SCALE GENOMIC DNA]</scope>
    <source>
        <strain evidence="2">ST1C</strain>
    </source>
</reference>
<dbReference type="OrthoDB" id="10682213at2759"/>
<feature type="region of interest" description="Disordered" evidence="1">
    <location>
        <begin position="149"/>
        <end position="184"/>
    </location>
</feature>
<evidence type="ECO:0000313" key="3">
    <source>
        <dbReference type="Proteomes" id="UP000324800"/>
    </source>
</evidence>
<feature type="compositionally biased region" description="Acidic residues" evidence="1">
    <location>
        <begin position="38"/>
        <end position="54"/>
    </location>
</feature>
<dbReference type="InterPro" id="IPR016024">
    <property type="entry name" value="ARM-type_fold"/>
</dbReference>
<dbReference type="SUPFAM" id="SSF48371">
    <property type="entry name" value="ARM repeat"/>
    <property type="match status" value="1"/>
</dbReference>
<dbReference type="Gene3D" id="1.25.10.10">
    <property type="entry name" value="Leucine-rich Repeat Variant"/>
    <property type="match status" value="1"/>
</dbReference>
<organism evidence="2 3">
    <name type="scientific">Streblomastix strix</name>
    <dbReference type="NCBI Taxonomy" id="222440"/>
    <lineage>
        <taxon>Eukaryota</taxon>
        <taxon>Metamonada</taxon>
        <taxon>Preaxostyla</taxon>
        <taxon>Oxymonadida</taxon>
        <taxon>Streblomastigidae</taxon>
        <taxon>Streblomastix</taxon>
    </lineage>
</organism>
<feature type="region of interest" description="Disordered" evidence="1">
    <location>
        <begin position="36"/>
        <end position="86"/>
    </location>
</feature>
<feature type="compositionally biased region" description="Polar residues" evidence="1">
    <location>
        <begin position="966"/>
        <end position="977"/>
    </location>
</feature>
<accession>A0A5J4X7C9</accession>
<feature type="region of interest" description="Disordered" evidence="1">
    <location>
        <begin position="1776"/>
        <end position="1799"/>
    </location>
</feature>
<dbReference type="EMBL" id="SNRW01000232">
    <property type="protein sequence ID" value="KAA6402449.1"/>
    <property type="molecule type" value="Genomic_DNA"/>
</dbReference>
<feature type="region of interest" description="Disordered" evidence="1">
    <location>
        <begin position="1638"/>
        <end position="1661"/>
    </location>
</feature>
<sequence>IENVAHTDQIFRRECTEGDILDELEALCKRNIHRIDDENADESEEEQDDDDDEEERKKKMKETDSEKVPEKKEKQASLDVDGDSNIIDNPTFLLDDMAGSKLFHMQSRDQIKKGSKQVIKPVHKTSSNQKEQNTHLYNQLQKGDKALQSIQSPPLGKSEQNKNEKEKGKIKKRENEEQSKGGGGGNLQRILILYYSLRAFEALLDVRTISIFREKASQKNHKSSDISSGEVLIGLDIARDALKCKWAPLQRAGKKLLVKAFLIDSITSCPVSSVSSTDQQQQGQGQGQGQGSQIVKPNQELVQNVSPFMKLFDNVVKYASSVISLPKQITQLTSQGQTSQNNSKSSNEQKSDALDKLKGPTQELVDPGQIFIAQLPLPRSLVERVALSQLCPSVNGIAPSPSLSQVGQFTVNSLAQYVISPPNLNNGGIGVQSQNPVEVQSLAKIMMDVISEHVNHIITLIGFHQLPKPKQSNVIQLVNDVNEACKAAMILCERDKNICALLGGILDGILTTDNSQVYTKDNFVTAVLGIPQSIPQLAQFLNSPLVSLRLRCEITRVLLILCNRSEVAREQMEFAPQQTLPFSQFPVMQTIALGCAAFCRSEQQQNQGLPFINIQAIPSSDKTFTPSVLMILQQLCYTFIVGYGQFTRKDCSFGGIAFHSMMDRMALVVKVNAGINFVNIALHPPLPFQPTSQFISLAKQQSQALSCASQLVALRIMQGMGRRGYSYVQVRESGMLQLLLSLLVLPSIPPPESPASLSELTLHSEERCFLASTSIGIFCYLDRANAHFTAQDPHFFPSVMHLLALPTTTSASNTSNENKQKNEFRRPIIGPQLRLALLFAVHSVCSLDATAARRLVAAVPTAAQIFGSQLFTAAQHERALNETKLFLLSNGDIGNQIQQSTSSPSPITFHLSCSKETCTELPPRGRYYALRLLRMVLIATELSSKAQITSSQSTLKDQSSSLTSLGANQPNSSQSTKRIILQPPPHTYIHSPPTNAPPRFGKFGSANISSPHLTYFSIPRILRRTNACIDNTSAALGSSALSNEAQKFLEFAHALSLCQNAPFSAHQGAPPLFAQLPKPWPREAVPRVAFIPEEKFGQYLTRMPQALPIPRNSIASIPPHSQNAIYPITYNQQPGKGDSTIVLAQQLTFEQHRDWMNKRISNYRCFTQYLELWITSARAMRTTTENDHGALNVLYRLALDTEISEPLRTLLDVAQPPPILPSDGSPLPMGHTGIRDGVELVSSVIATSSAPLEILTIASYILVNLAEGKGKTDYYQVRFEGSTFNSRTECIRKKVEIYALVKLLNLLTSPIPELQLNSSRCILALADSHLTLQELQEKPVLVSLLDLLQYDIGEMLDNVLWIIADATKDPLIRSTMSEMDSIAAVLDVLSRLTTILLPAFAPNNSLFSKIISLITKKSKQSRKDGAGSATSPEVLQAQHILPAATCALANLVYHNSSNVRQLVDHEGGIALLVTLLGIPGLCDMCSTFNLLAALVTTGDRLVEALPAIWGANKDNNLKKQSSDLNSSVRPPSSQKICTEMLSQLGESMQRGTVLEVLWQTFDTVTTNYSSYISDKPQSSLKVNKEKEREEEDIQHNFLSRSAMFEHLRQQFEQEALPHWKSLDWNVAGVAHLRSGEIGSDKTAKTSGSQRKDNLKGGILGSGITNEDEENLDIYGNYSDEWNNDKLASVKAGKKKNEIITTDLAEEECEVEREGEEKEDAVRRECVVHPLRGKRHMLQSAFNANAGIIELASKLLTHTSFMYLAEKGVGGKQIPTPQHTFGYESEDIPKSRRAVYETPQ</sequence>
<protein>
    <submittedName>
        <fullName evidence="2">Uncharacterized protein</fullName>
    </submittedName>
</protein>
<feature type="non-terminal residue" evidence="2">
    <location>
        <position position="1"/>
    </location>
</feature>
<name>A0A5J4X7C9_9EUKA</name>
<feature type="compositionally biased region" description="Basic and acidic residues" evidence="1">
    <location>
        <begin position="159"/>
        <end position="179"/>
    </location>
</feature>
<feature type="region of interest" description="Disordered" evidence="1">
    <location>
        <begin position="959"/>
        <end position="978"/>
    </location>
</feature>
<feature type="region of interest" description="Disordered" evidence="1">
    <location>
        <begin position="333"/>
        <end position="353"/>
    </location>
</feature>
<feature type="region of interest" description="Disordered" evidence="1">
    <location>
        <begin position="273"/>
        <end position="292"/>
    </location>
</feature>
<feature type="compositionally biased region" description="Basic and acidic residues" evidence="1">
    <location>
        <begin position="55"/>
        <end position="76"/>
    </location>
</feature>
<comment type="caution">
    <text evidence="2">The sequence shown here is derived from an EMBL/GenBank/DDBJ whole genome shotgun (WGS) entry which is preliminary data.</text>
</comment>
<gene>
    <name evidence="2" type="ORF">EZS28_002022</name>
</gene>
<dbReference type="InterPro" id="IPR011989">
    <property type="entry name" value="ARM-like"/>
</dbReference>
<evidence type="ECO:0000313" key="2">
    <source>
        <dbReference type="EMBL" id="KAA6402449.1"/>
    </source>
</evidence>